<accession>A0ABT7VN80</accession>
<keyword evidence="2" id="KW-0378">Hydrolase</keyword>
<proteinExistence type="predicted"/>
<evidence type="ECO:0000313" key="3">
    <source>
        <dbReference type="Proteomes" id="UP001529423"/>
    </source>
</evidence>
<name>A0ABT7VN80_9LACO</name>
<feature type="domain" description="Glycosyl hydrolase family 36 N-terminal" evidence="1">
    <location>
        <begin position="70"/>
        <end position="152"/>
    </location>
</feature>
<protein>
    <submittedName>
        <fullName evidence="2">Glycoside hydrolase family 36 N-terminal domain-containing protein</fullName>
    </submittedName>
</protein>
<dbReference type="Proteomes" id="UP001529423">
    <property type="component" value="Unassembled WGS sequence"/>
</dbReference>
<dbReference type="GO" id="GO:0016787">
    <property type="term" value="F:hydrolase activity"/>
    <property type="evidence" value="ECO:0007669"/>
    <property type="project" value="UniProtKB-KW"/>
</dbReference>
<dbReference type="InterPro" id="IPR031704">
    <property type="entry name" value="Glyco_hydro_36_N"/>
</dbReference>
<dbReference type="Pfam" id="PF16875">
    <property type="entry name" value="Glyco_hydro_36N"/>
    <property type="match status" value="1"/>
</dbReference>
<sequence length="310" mass="34232">MGKISVSTPATTLGLEVLDTGAVALSRVGSNDLSQVDNQNKEQMTLTEVQVTGENIHHKGVGFVSTEPGSSLHYLSHQVTDNDQGKLLTVIQKNKTGNLKVINHYQLYNNTPVIRSWVTLENVGTASLGVEYVSSFALTGVNQAQDLTGNYATDNTLYVANNDWTAEAQWKANTLKDTGLDYWVDGEERQASSKRISITNNSSWSCSEYSPNGLLVNNKTGQVAIWQIENNGAWHYELTDIGAGNLLAIRLSGPEEYDNHWWKDLQPGEQFTTVTVAFGQLMGDFETAVGAMTKYRRNIRRPNTDDQRLA</sequence>
<comment type="caution">
    <text evidence="2">The sequence shown here is derived from an EMBL/GenBank/DDBJ whole genome shotgun (WGS) entry which is preliminary data.</text>
</comment>
<dbReference type="Gene3D" id="2.70.98.60">
    <property type="entry name" value="alpha-galactosidase from lactobacil brevis"/>
    <property type="match status" value="1"/>
</dbReference>
<reference evidence="3" key="2">
    <citation type="submission" date="2023-06" db="EMBL/GenBank/DDBJ databases">
        <title>Identification and characterization of horizontal gene transfer across gut microbiota members of farm animals based on homology search.</title>
        <authorList>
            <person name="Zeman M."/>
            <person name="Kubasova T."/>
            <person name="Jahodarova E."/>
            <person name="Nykrynova M."/>
            <person name="Rychlik I."/>
        </authorList>
    </citation>
    <scope>NUCLEOTIDE SEQUENCE [LARGE SCALE GENOMIC DNA]</scope>
    <source>
        <strain evidence="3">105_WCHN</strain>
    </source>
</reference>
<reference evidence="2 3" key="1">
    <citation type="submission" date="2023-06" db="EMBL/GenBank/DDBJ databases">
        <title>Identification and characterization of horizontal gene transfer across gut microbiota members of farm animals based on homology search.</title>
        <authorList>
            <person name="Schwarzerova J."/>
            <person name="Nykrynova M."/>
            <person name="Jureckova K."/>
            <person name="Cejkova D."/>
            <person name="Rychlik I."/>
        </authorList>
    </citation>
    <scope>NUCLEOTIDE SEQUENCE [LARGE SCALE GENOMIC DNA]</scope>
    <source>
        <strain evidence="2 3">105_WCHN</strain>
    </source>
</reference>
<gene>
    <name evidence="2" type="ORF">QUW46_05540</name>
</gene>
<dbReference type="InterPro" id="IPR038417">
    <property type="entry name" value="Alpga-gal_N_sf"/>
</dbReference>
<reference evidence="2 3" key="3">
    <citation type="submission" date="2023-06" db="EMBL/GenBank/DDBJ databases">
        <authorList>
            <person name="Zeman M."/>
            <person name="Kubasova T."/>
            <person name="Jahodarova E."/>
            <person name="Nykrynova M."/>
            <person name="Rychlik I."/>
        </authorList>
    </citation>
    <scope>NUCLEOTIDE SEQUENCE [LARGE SCALE GENOMIC DNA]</scope>
    <source>
        <strain evidence="2 3">105_WCHN</strain>
    </source>
</reference>
<evidence type="ECO:0000313" key="2">
    <source>
        <dbReference type="EMBL" id="MDM8334031.1"/>
    </source>
</evidence>
<organism evidence="2 3">
    <name type="scientific">Limosilactobacillus panis</name>
    <dbReference type="NCBI Taxonomy" id="47493"/>
    <lineage>
        <taxon>Bacteria</taxon>
        <taxon>Bacillati</taxon>
        <taxon>Bacillota</taxon>
        <taxon>Bacilli</taxon>
        <taxon>Lactobacillales</taxon>
        <taxon>Lactobacillaceae</taxon>
        <taxon>Limosilactobacillus</taxon>
    </lineage>
</organism>
<dbReference type="EMBL" id="JAUDEO010000026">
    <property type="protein sequence ID" value="MDM8334031.1"/>
    <property type="molecule type" value="Genomic_DNA"/>
</dbReference>
<keyword evidence="3" id="KW-1185">Reference proteome</keyword>
<dbReference type="RefSeq" id="WP_289560261.1">
    <property type="nucleotide sequence ID" value="NZ_JAUDEO010000026.1"/>
</dbReference>
<evidence type="ECO:0000259" key="1">
    <source>
        <dbReference type="Pfam" id="PF16875"/>
    </source>
</evidence>